<keyword evidence="3" id="KW-1185">Reference proteome</keyword>
<organism evidence="1 3">
    <name type="scientific">Sulfodiicoccus acidiphilus</name>
    <dbReference type="NCBI Taxonomy" id="1670455"/>
    <lineage>
        <taxon>Archaea</taxon>
        <taxon>Thermoproteota</taxon>
        <taxon>Thermoprotei</taxon>
        <taxon>Sulfolobales</taxon>
        <taxon>Sulfolobaceae</taxon>
        <taxon>Sulfodiicoccus</taxon>
    </lineage>
</organism>
<evidence type="ECO:0000313" key="3">
    <source>
        <dbReference type="Proteomes" id="UP000276741"/>
    </source>
</evidence>
<dbReference type="EMBL" id="AP018553">
    <property type="protein sequence ID" value="BBD73667.1"/>
    <property type="molecule type" value="Genomic_DNA"/>
</dbReference>
<dbReference type="Proteomes" id="UP000276741">
    <property type="component" value="Chromosome"/>
</dbReference>
<sequence>MSYMESDRSSRREKPVTLIDLIGKDNVYGLVMIDRESRIHTRFRFTSVLSDLSLRRRMVRA</sequence>
<proteinExistence type="predicted"/>
<dbReference type="KEGG" id="sacd:HS1genome_2056"/>
<dbReference type="EMBL" id="BMQS01000021">
    <property type="protein sequence ID" value="GGU01956.1"/>
    <property type="molecule type" value="Genomic_DNA"/>
</dbReference>
<reference evidence="1" key="3">
    <citation type="journal article" date="2019" name="BMC Res. Notes">
        <title>Complete genome sequence of the Sulfodiicoccus acidiphilus strain HS-1T, the first crenarchaeon that lacks polB3, isolated from an acidic hot spring in Ohwaku-dani, Hakone, Japan.</title>
        <authorList>
            <person name="Sakai H.D."/>
            <person name="Kurosawa N."/>
        </authorList>
    </citation>
    <scope>NUCLEOTIDE SEQUENCE</scope>
    <source>
        <strain evidence="1">HS-1</strain>
    </source>
</reference>
<protein>
    <submittedName>
        <fullName evidence="1">Uncharacterized protein</fullName>
    </submittedName>
</protein>
<name>A0A348B665_9CREN</name>
<gene>
    <name evidence="2" type="ORF">GCM10007116_18820</name>
    <name evidence="1" type="ORF">HS1genome_2056</name>
</gene>
<evidence type="ECO:0000313" key="2">
    <source>
        <dbReference type="EMBL" id="GGU01956.1"/>
    </source>
</evidence>
<dbReference type="Proteomes" id="UP000616143">
    <property type="component" value="Unassembled WGS sequence"/>
</dbReference>
<evidence type="ECO:0000313" key="1">
    <source>
        <dbReference type="EMBL" id="BBD73667.1"/>
    </source>
</evidence>
<reference evidence="2" key="4">
    <citation type="submission" date="2020-09" db="EMBL/GenBank/DDBJ databases">
        <authorList>
            <person name="Sun Q."/>
            <person name="Ohkuma M."/>
        </authorList>
    </citation>
    <scope>NUCLEOTIDE SEQUENCE</scope>
    <source>
        <strain evidence="2">JCM 31740</strain>
    </source>
</reference>
<reference evidence="2" key="1">
    <citation type="journal article" date="2014" name="Int. J. Syst. Evol. Microbiol.">
        <title>Complete genome sequence of Corynebacterium casei LMG S-19264T (=DSM 44701T), isolated from a smear-ripened cheese.</title>
        <authorList>
            <consortium name="US DOE Joint Genome Institute (JGI-PGF)"/>
            <person name="Walter F."/>
            <person name="Albersmeier A."/>
            <person name="Kalinowski J."/>
            <person name="Ruckert C."/>
        </authorList>
    </citation>
    <scope>NUCLEOTIDE SEQUENCE</scope>
    <source>
        <strain evidence="2">JCM 31740</strain>
    </source>
</reference>
<dbReference type="AlphaFoldDB" id="A0A348B665"/>
<accession>A0A348B665</accession>
<reference evidence="3" key="2">
    <citation type="submission" date="2018-04" db="EMBL/GenBank/DDBJ databases">
        <title>Complete genome sequence of Sulfodiicoccus acidiphilus strain HS-1.</title>
        <authorList>
            <person name="Sakai H.D."/>
            <person name="Kurosawa N."/>
        </authorList>
    </citation>
    <scope>NUCLEOTIDE SEQUENCE [LARGE SCALE GENOMIC DNA]</scope>
    <source>
        <strain evidence="3">HS-1</strain>
    </source>
</reference>